<sequence>MRCFSAVLVCGSAGRHNSTDMYSSSTRCIPSTTTTTTTPTTTPSTTTTTPPSIPGTRFKWPRPLVAEPTRKITTRNNTIYNTYNVDPDKSRTFKWPPPPRSRTHTR</sequence>
<protein>
    <submittedName>
        <fullName evidence="2">Uncharacterized protein</fullName>
    </submittedName>
</protein>
<reference evidence="2" key="1">
    <citation type="submission" date="2023-10" db="EMBL/GenBank/DDBJ databases">
        <title>Genome assemblies of two species of porcelain crab, Petrolisthes cinctipes and Petrolisthes manimaculis (Anomura: Porcellanidae).</title>
        <authorList>
            <person name="Angst P."/>
        </authorList>
    </citation>
    <scope>NUCLEOTIDE SEQUENCE</scope>
    <source>
        <strain evidence="2">PB745_01</strain>
        <tissue evidence="2">Gill</tissue>
    </source>
</reference>
<keyword evidence="3" id="KW-1185">Reference proteome</keyword>
<evidence type="ECO:0000313" key="3">
    <source>
        <dbReference type="Proteomes" id="UP001286313"/>
    </source>
</evidence>
<dbReference type="EMBL" id="JAWQEG010002769">
    <property type="protein sequence ID" value="KAK3869844.1"/>
    <property type="molecule type" value="Genomic_DNA"/>
</dbReference>
<dbReference type="Proteomes" id="UP001286313">
    <property type="component" value="Unassembled WGS sequence"/>
</dbReference>
<dbReference type="AlphaFoldDB" id="A0AAE1KCD9"/>
<evidence type="ECO:0000313" key="2">
    <source>
        <dbReference type="EMBL" id="KAK3869844.1"/>
    </source>
</evidence>
<evidence type="ECO:0000256" key="1">
    <source>
        <dbReference type="SAM" id="MobiDB-lite"/>
    </source>
</evidence>
<name>A0AAE1KCD9_PETCI</name>
<proteinExistence type="predicted"/>
<organism evidence="2 3">
    <name type="scientific">Petrolisthes cinctipes</name>
    <name type="common">Flat porcelain crab</name>
    <dbReference type="NCBI Taxonomy" id="88211"/>
    <lineage>
        <taxon>Eukaryota</taxon>
        <taxon>Metazoa</taxon>
        <taxon>Ecdysozoa</taxon>
        <taxon>Arthropoda</taxon>
        <taxon>Crustacea</taxon>
        <taxon>Multicrustacea</taxon>
        <taxon>Malacostraca</taxon>
        <taxon>Eumalacostraca</taxon>
        <taxon>Eucarida</taxon>
        <taxon>Decapoda</taxon>
        <taxon>Pleocyemata</taxon>
        <taxon>Anomura</taxon>
        <taxon>Galatheoidea</taxon>
        <taxon>Porcellanidae</taxon>
        <taxon>Petrolisthes</taxon>
    </lineage>
</organism>
<gene>
    <name evidence="2" type="ORF">Pcinc_024892</name>
</gene>
<comment type="caution">
    <text evidence="2">The sequence shown here is derived from an EMBL/GenBank/DDBJ whole genome shotgun (WGS) entry which is preliminary data.</text>
</comment>
<feature type="compositionally biased region" description="Low complexity" evidence="1">
    <location>
        <begin position="23"/>
        <end position="56"/>
    </location>
</feature>
<feature type="region of interest" description="Disordered" evidence="1">
    <location>
        <begin position="15"/>
        <end position="106"/>
    </location>
</feature>
<accession>A0AAE1KCD9</accession>
<feature type="compositionally biased region" description="Low complexity" evidence="1">
    <location>
        <begin position="74"/>
        <end position="84"/>
    </location>
</feature>